<gene>
    <name evidence="1" type="ORF">BJX63DRAFT_413803</name>
</gene>
<sequence length="73" mass="8116">MRLPASTYGTTWYRLLFPPAEGREFGVDFLIIRNVALGAMGKLQALSVSDDVWHNAVTVQEKMLASMAGESWN</sequence>
<evidence type="ECO:0000313" key="1">
    <source>
        <dbReference type="EMBL" id="KAL2802834.1"/>
    </source>
</evidence>
<comment type="caution">
    <text evidence="1">The sequence shown here is derived from an EMBL/GenBank/DDBJ whole genome shotgun (WGS) entry which is preliminary data.</text>
</comment>
<protein>
    <submittedName>
        <fullName evidence="1">Uncharacterized protein</fullName>
    </submittedName>
</protein>
<evidence type="ECO:0000313" key="2">
    <source>
        <dbReference type="Proteomes" id="UP001610334"/>
    </source>
</evidence>
<dbReference type="Proteomes" id="UP001610334">
    <property type="component" value="Unassembled WGS sequence"/>
</dbReference>
<organism evidence="1 2">
    <name type="scientific">Aspergillus granulosus</name>
    <dbReference type="NCBI Taxonomy" id="176169"/>
    <lineage>
        <taxon>Eukaryota</taxon>
        <taxon>Fungi</taxon>
        <taxon>Dikarya</taxon>
        <taxon>Ascomycota</taxon>
        <taxon>Pezizomycotina</taxon>
        <taxon>Eurotiomycetes</taxon>
        <taxon>Eurotiomycetidae</taxon>
        <taxon>Eurotiales</taxon>
        <taxon>Aspergillaceae</taxon>
        <taxon>Aspergillus</taxon>
        <taxon>Aspergillus subgen. Nidulantes</taxon>
    </lineage>
</organism>
<proteinExistence type="predicted"/>
<dbReference type="EMBL" id="JBFXLT010000162">
    <property type="protein sequence ID" value="KAL2802834.1"/>
    <property type="molecule type" value="Genomic_DNA"/>
</dbReference>
<name>A0ABR4GUT6_9EURO</name>
<accession>A0ABR4GUT6</accession>
<reference evidence="1 2" key="1">
    <citation type="submission" date="2024-07" db="EMBL/GenBank/DDBJ databases">
        <title>Section-level genome sequencing and comparative genomics of Aspergillus sections Usti and Cavernicolus.</title>
        <authorList>
            <consortium name="Lawrence Berkeley National Laboratory"/>
            <person name="Nybo J.L."/>
            <person name="Vesth T.C."/>
            <person name="Theobald S."/>
            <person name="Frisvad J.C."/>
            <person name="Larsen T.O."/>
            <person name="Kjaerboelling I."/>
            <person name="Rothschild-Mancinelli K."/>
            <person name="Lyhne E.K."/>
            <person name="Kogle M.E."/>
            <person name="Barry K."/>
            <person name="Clum A."/>
            <person name="Na H."/>
            <person name="Ledsgaard L."/>
            <person name="Lin J."/>
            <person name="Lipzen A."/>
            <person name="Kuo A."/>
            <person name="Riley R."/>
            <person name="Mondo S."/>
            <person name="Labutti K."/>
            <person name="Haridas S."/>
            <person name="Pangalinan J."/>
            <person name="Salamov A.A."/>
            <person name="Simmons B.A."/>
            <person name="Magnuson J.K."/>
            <person name="Chen J."/>
            <person name="Drula E."/>
            <person name="Henrissat B."/>
            <person name="Wiebenga A."/>
            <person name="Lubbers R.J."/>
            <person name="Gomes A.C."/>
            <person name="Makela M.R."/>
            <person name="Stajich J."/>
            <person name="Grigoriev I.V."/>
            <person name="Mortensen U.H."/>
            <person name="De Vries R.P."/>
            <person name="Baker S.E."/>
            <person name="Andersen M.R."/>
        </authorList>
    </citation>
    <scope>NUCLEOTIDE SEQUENCE [LARGE SCALE GENOMIC DNA]</scope>
    <source>
        <strain evidence="1 2">CBS 588.65</strain>
    </source>
</reference>
<keyword evidence="2" id="KW-1185">Reference proteome</keyword>